<feature type="transmembrane region" description="Helical" evidence="5">
    <location>
        <begin position="56"/>
        <end position="78"/>
    </location>
</feature>
<evidence type="ECO:0000313" key="8">
    <source>
        <dbReference type="Proteomes" id="UP000663860"/>
    </source>
</evidence>
<dbReference type="Gene3D" id="1.20.1070.10">
    <property type="entry name" value="Rhodopsin 7-helix transmembrane proteins"/>
    <property type="match status" value="1"/>
</dbReference>
<dbReference type="GO" id="GO:0016020">
    <property type="term" value="C:membrane"/>
    <property type="evidence" value="ECO:0007669"/>
    <property type="project" value="UniProtKB-SubCell"/>
</dbReference>
<evidence type="ECO:0000256" key="3">
    <source>
        <dbReference type="ARBA" id="ARBA00022989"/>
    </source>
</evidence>
<evidence type="ECO:0000256" key="4">
    <source>
        <dbReference type="ARBA" id="ARBA00023136"/>
    </source>
</evidence>
<dbReference type="PROSITE" id="PS50262">
    <property type="entry name" value="G_PROTEIN_RECEP_F1_2"/>
    <property type="match status" value="1"/>
</dbReference>
<feature type="transmembrane region" description="Helical" evidence="5">
    <location>
        <begin position="287"/>
        <end position="310"/>
    </location>
</feature>
<dbReference type="InterPro" id="IPR000276">
    <property type="entry name" value="GPCR_Rhodpsn"/>
</dbReference>
<name>A0A813Q477_9BILA</name>
<dbReference type="Pfam" id="PF00001">
    <property type="entry name" value="7tm_1"/>
    <property type="match status" value="1"/>
</dbReference>
<dbReference type="InterPro" id="IPR052954">
    <property type="entry name" value="GPCR-Ligand_Int"/>
</dbReference>
<dbReference type="PANTHER" id="PTHR46641:SF18">
    <property type="entry name" value="G-PROTEIN COUPLED RECEPTORS FAMILY 1 PROFILE DOMAIN-CONTAINING PROTEIN"/>
    <property type="match status" value="1"/>
</dbReference>
<keyword evidence="3 5" id="KW-1133">Transmembrane helix</keyword>
<feature type="transmembrane region" description="Helical" evidence="5">
    <location>
        <begin position="247"/>
        <end position="267"/>
    </location>
</feature>
<dbReference type="AlphaFoldDB" id="A0A813Q477"/>
<gene>
    <name evidence="7" type="ORF">IZO911_LOCUS4759</name>
</gene>
<feature type="transmembrane region" description="Helical" evidence="5">
    <location>
        <begin position="23"/>
        <end position="44"/>
    </location>
</feature>
<organism evidence="7 8">
    <name type="scientific">Adineta steineri</name>
    <dbReference type="NCBI Taxonomy" id="433720"/>
    <lineage>
        <taxon>Eukaryota</taxon>
        <taxon>Metazoa</taxon>
        <taxon>Spiralia</taxon>
        <taxon>Gnathifera</taxon>
        <taxon>Rotifera</taxon>
        <taxon>Eurotatoria</taxon>
        <taxon>Bdelloidea</taxon>
        <taxon>Adinetida</taxon>
        <taxon>Adinetidae</taxon>
        <taxon>Adineta</taxon>
    </lineage>
</organism>
<evidence type="ECO:0000256" key="2">
    <source>
        <dbReference type="ARBA" id="ARBA00022692"/>
    </source>
</evidence>
<evidence type="ECO:0000259" key="6">
    <source>
        <dbReference type="PROSITE" id="PS50262"/>
    </source>
</evidence>
<feature type="transmembrane region" description="Helical" evidence="5">
    <location>
        <begin position="141"/>
        <end position="163"/>
    </location>
</feature>
<dbReference type="PANTHER" id="PTHR46641">
    <property type="entry name" value="FMRFAMIDE RECEPTOR-RELATED"/>
    <property type="match status" value="1"/>
</dbReference>
<sequence>MSSMDGNTDFILFFNNASNSLNYYLSIFIIIFGIIGNILNILVLSQRSLRSNSSAIYFLASAIVGIIVIISGLISRMLSACNLDLTLTIDWICKLRNFILYNSRTVFLWMIVLATIDRWLSSSISINLRSMSNLKNVQRSIIIILIYSCLINIPILYCYKANLSDILRACYGSTYSCRLTTDLIYAFGTVLLPLLLMIIFGLLTIKNVRHLQSRVHAINGVMISLENRTLSSNRSGHLPAKKTDRQLLKMLLVQVTLLFLFTSPHAIQKVYSSFASSPPSGSLDNAVQNFIFTILTLIALAASGTPFYIYTLTGGSVFRNALRHLVKIAIQKCYYMPINRLNRMREIN</sequence>
<comment type="subcellular location">
    <subcellularLocation>
        <location evidence="1">Membrane</location>
    </subcellularLocation>
</comment>
<reference evidence="7" key="1">
    <citation type="submission" date="2021-02" db="EMBL/GenBank/DDBJ databases">
        <authorList>
            <person name="Nowell W R."/>
        </authorList>
    </citation>
    <scope>NUCLEOTIDE SEQUENCE</scope>
</reference>
<feature type="transmembrane region" description="Helical" evidence="5">
    <location>
        <begin position="183"/>
        <end position="205"/>
    </location>
</feature>
<keyword evidence="2 5" id="KW-0812">Transmembrane</keyword>
<dbReference type="EMBL" id="CAJNOE010000027">
    <property type="protein sequence ID" value="CAF0761786.1"/>
    <property type="molecule type" value="Genomic_DNA"/>
</dbReference>
<protein>
    <recommendedName>
        <fullName evidence="6">G-protein coupled receptors family 1 profile domain-containing protein</fullName>
    </recommendedName>
</protein>
<evidence type="ECO:0000313" key="7">
    <source>
        <dbReference type="EMBL" id="CAF0761786.1"/>
    </source>
</evidence>
<keyword evidence="4 5" id="KW-0472">Membrane</keyword>
<dbReference type="SUPFAM" id="SSF81321">
    <property type="entry name" value="Family A G protein-coupled receptor-like"/>
    <property type="match status" value="1"/>
</dbReference>
<feature type="transmembrane region" description="Helical" evidence="5">
    <location>
        <begin position="98"/>
        <end position="120"/>
    </location>
</feature>
<accession>A0A813Q477</accession>
<dbReference type="GO" id="GO:0004930">
    <property type="term" value="F:G protein-coupled receptor activity"/>
    <property type="evidence" value="ECO:0007669"/>
    <property type="project" value="InterPro"/>
</dbReference>
<proteinExistence type="predicted"/>
<evidence type="ECO:0000256" key="5">
    <source>
        <dbReference type="SAM" id="Phobius"/>
    </source>
</evidence>
<feature type="domain" description="G-protein coupled receptors family 1 profile" evidence="6">
    <location>
        <begin position="36"/>
        <end position="310"/>
    </location>
</feature>
<evidence type="ECO:0000256" key="1">
    <source>
        <dbReference type="ARBA" id="ARBA00004370"/>
    </source>
</evidence>
<comment type="caution">
    <text evidence="7">The sequence shown here is derived from an EMBL/GenBank/DDBJ whole genome shotgun (WGS) entry which is preliminary data.</text>
</comment>
<dbReference type="Proteomes" id="UP000663860">
    <property type="component" value="Unassembled WGS sequence"/>
</dbReference>
<dbReference type="InterPro" id="IPR017452">
    <property type="entry name" value="GPCR_Rhodpsn_7TM"/>
</dbReference>